<evidence type="ECO:0000313" key="1">
    <source>
        <dbReference type="EMBL" id="KKJ78164.1"/>
    </source>
</evidence>
<comment type="caution">
    <text evidence="1">The sequence shown here is derived from an EMBL/GenBank/DDBJ whole genome shotgun (WGS) entry which is preliminary data.</text>
</comment>
<name>A0A0M2RCL7_9PROT</name>
<dbReference type="Proteomes" id="UP000034491">
    <property type="component" value="Unassembled WGS sequence"/>
</dbReference>
<protein>
    <submittedName>
        <fullName evidence="1">Uncharacterized protein</fullName>
    </submittedName>
</protein>
<gene>
    <name evidence="1" type="ORF">WH95_02110</name>
</gene>
<accession>A0A0M2RCL7</accession>
<organism evidence="1 2">
    <name type="scientific">Kiloniella litopenaei</name>
    <dbReference type="NCBI Taxonomy" id="1549748"/>
    <lineage>
        <taxon>Bacteria</taxon>
        <taxon>Pseudomonadati</taxon>
        <taxon>Pseudomonadota</taxon>
        <taxon>Alphaproteobacteria</taxon>
        <taxon>Rhodospirillales</taxon>
        <taxon>Kiloniellaceae</taxon>
        <taxon>Kiloniella</taxon>
    </lineage>
</organism>
<keyword evidence="2" id="KW-1185">Reference proteome</keyword>
<reference evidence="1 2" key="1">
    <citation type="submission" date="2015-03" db="EMBL/GenBank/DDBJ databases">
        <title>Genome sequence of Kiloniella sp. P1-1, isolated from the gut microflora of Pacific white shrimp, Penaeus vannamei.</title>
        <authorList>
            <person name="Shao Z."/>
            <person name="Wang L."/>
            <person name="Li X."/>
        </authorList>
    </citation>
    <scope>NUCLEOTIDE SEQUENCE [LARGE SCALE GENOMIC DNA]</scope>
    <source>
        <strain evidence="1 2">P1-1</strain>
    </source>
</reference>
<proteinExistence type="predicted"/>
<dbReference type="EMBL" id="LANI01000002">
    <property type="protein sequence ID" value="KKJ78164.1"/>
    <property type="molecule type" value="Genomic_DNA"/>
</dbReference>
<evidence type="ECO:0000313" key="2">
    <source>
        <dbReference type="Proteomes" id="UP000034491"/>
    </source>
</evidence>
<sequence length="73" mass="8270">MLPISKLNFVIGAAVLWRSYPDLFDPDWFPVKAGTALKIIIIRGLGMGNPLRRTKQGPDITLKNKVLERVYVF</sequence>
<dbReference type="AlphaFoldDB" id="A0A0M2RCL7"/>
<dbReference type="STRING" id="1549748.WH95_02110"/>